<dbReference type="KEGG" id="dae:Dtox_1955"/>
<keyword evidence="13" id="KW-1185">Reference proteome</keyword>
<protein>
    <recommendedName>
        <fullName evidence="1">Stage 0 sporulation protein A homolog</fullName>
    </recommendedName>
</protein>
<dbReference type="EMBL" id="CP001720">
    <property type="protein sequence ID" value="ACV62793.1"/>
    <property type="molecule type" value="Genomic_DNA"/>
</dbReference>
<feature type="DNA-binding region" description="OmpR/PhoB-type" evidence="9">
    <location>
        <begin position="134"/>
        <end position="233"/>
    </location>
</feature>
<evidence type="ECO:0000256" key="8">
    <source>
        <dbReference type="PROSITE-ProRule" id="PRU00169"/>
    </source>
</evidence>
<evidence type="ECO:0000259" key="11">
    <source>
        <dbReference type="PROSITE" id="PS51755"/>
    </source>
</evidence>
<evidence type="ECO:0000256" key="7">
    <source>
        <dbReference type="ARBA" id="ARBA00024867"/>
    </source>
</evidence>
<dbReference type="STRING" id="485916.Dtox_1955"/>
<dbReference type="GO" id="GO:0000976">
    <property type="term" value="F:transcription cis-regulatory region binding"/>
    <property type="evidence" value="ECO:0007669"/>
    <property type="project" value="TreeGrafter"/>
</dbReference>
<dbReference type="GO" id="GO:0006355">
    <property type="term" value="P:regulation of DNA-templated transcription"/>
    <property type="evidence" value="ECO:0007669"/>
    <property type="project" value="InterPro"/>
</dbReference>
<evidence type="ECO:0000256" key="4">
    <source>
        <dbReference type="ARBA" id="ARBA00023015"/>
    </source>
</evidence>
<reference evidence="12 13" key="1">
    <citation type="journal article" date="2009" name="Stand. Genomic Sci.">
        <title>Complete genome sequence of Desulfotomaculum acetoxidans type strain (5575).</title>
        <authorList>
            <person name="Spring S."/>
            <person name="Lapidus A."/>
            <person name="Schroder M."/>
            <person name="Gleim D."/>
            <person name="Sims D."/>
            <person name="Meincke L."/>
            <person name="Glavina Del Rio T."/>
            <person name="Tice H."/>
            <person name="Copeland A."/>
            <person name="Cheng J.F."/>
            <person name="Lucas S."/>
            <person name="Chen F."/>
            <person name="Nolan M."/>
            <person name="Bruce D."/>
            <person name="Goodwin L."/>
            <person name="Pitluck S."/>
            <person name="Ivanova N."/>
            <person name="Mavromatis K."/>
            <person name="Mikhailova N."/>
            <person name="Pati A."/>
            <person name="Chen A."/>
            <person name="Palaniappan K."/>
            <person name="Land M."/>
            <person name="Hauser L."/>
            <person name="Chang Y.J."/>
            <person name="Jeffries C.D."/>
            <person name="Chain P."/>
            <person name="Saunders E."/>
            <person name="Brettin T."/>
            <person name="Detter J.C."/>
            <person name="Goker M."/>
            <person name="Bristow J."/>
            <person name="Eisen J.A."/>
            <person name="Markowitz V."/>
            <person name="Hugenholtz P."/>
            <person name="Kyrpides N.C."/>
            <person name="Klenk H.P."/>
            <person name="Han C."/>
        </authorList>
    </citation>
    <scope>NUCLEOTIDE SEQUENCE [LARGE SCALE GENOMIC DNA]</scope>
    <source>
        <strain evidence="13">ATCC 49208 / DSM 771 / VKM B-1644</strain>
    </source>
</reference>
<evidence type="ECO:0000256" key="9">
    <source>
        <dbReference type="PROSITE-ProRule" id="PRU01091"/>
    </source>
</evidence>
<dbReference type="SMART" id="SM00862">
    <property type="entry name" value="Trans_reg_C"/>
    <property type="match status" value="1"/>
</dbReference>
<dbReference type="InterPro" id="IPR039420">
    <property type="entry name" value="WalR-like"/>
</dbReference>
<dbReference type="GO" id="GO:0032993">
    <property type="term" value="C:protein-DNA complex"/>
    <property type="evidence" value="ECO:0007669"/>
    <property type="project" value="TreeGrafter"/>
</dbReference>
<dbReference type="InterPro" id="IPR011006">
    <property type="entry name" value="CheY-like_superfamily"/>
</dbReference>
<dbReference type="CDD" id="cd00383">
    <property type="entry name" value="trans_reg_C"/>
    <property type="match status" value="1"/>
</dbReference>
<dbReference type="InterPro" id="IPR001789">
    <property type="entry name" value="Sig_transdc_resp-reg_receiver"/>
</dbReference>
<name>C8VYB2_DESAS</name>
<dbReference type="GO" id="GO:0000156">
    <property type="term" value="F:phosphorelay response regulator activity"/>
    <property type="evidence" value="ECO:0007669"/>
    <property type="project" value="TreeGrafter"/>
</dbReference>
<dbReference type="SUPFAM" id="SSF46894">
    <property type="entry name" value="C-terminal effector domain of the bipartite response regulators"/>
    <property type="match status" value="1"/>
</dbReference>
<dbReference type="FunFam" id="3.40.50.2300:FF:000001">
    <property type="entry name" value="DNA-binding response regulator PhoB"/>
    <property type="match status" value="1"/>
</dbReference>
<dbReference type="OrthoDB" id="9790454at2"/>
<keyword evidence="5 9" id="KW-0238">DNA-binding</keyword>
<dbReference type="PANTHER" id="PTHR48111:SF1">
    <property type="entry name" value="TWO-COMPONENT RESPONSE REGULATOR ORR33"/>
    <property type="match status" value="1"/>
</dbReference>
<dbReference type="InterPro" id="IPR001867">
    <property type="entry name" value="OmpR/PhoB-type_DNA-bd"/>
</dbReference>
<evidence type="ECO:0000313" key="13">
    <source>
        <dbReference type="Proteomes" id="UP000002217"/>
    </source>
</evidence>
<dbReference type="eggNOG" id="COG0745">
    <property type="taxonomic scope" value="Bacteria"/>
</dbReference>
<dbReference type="AlphaFoldDB" id="C8VYB2"/>
<evidence type="ECO:0000313" key="12">
    <source>
        <dbReference type="EMBL" id="ACV62793.1"/>
    </source>
</evidence>
<dbReference type="RefSeq" id="WP_015757498.1">
    <property type="nucleotide sequence ID" value="NC_013216.1"/>
</dbReference>
<evidence type="ECO:0000259" key="10">
    <source>
        <dbReference type="PROSITE" id="PS50110"/>
    </source>
</evidence>
<feature type="modified residue" description="4-aspartylphosphate" evidence="8">
    <location>
        <position position="52"/>
    </location>
</feature>
<feature type="domain" description="OmpR/PhoB-type" evidence="11">
    <location>
        <begin position="134"/>
        <end position="233"/>
    </location>
</feature>
<dbReference type="Pfam" id="PF00486">
    <property type="entry name" value="Trans_reg_C"/>
    <property type="match status" value="1"/>
</dbReference>
<feature type="domain" description="Response regulatory" evidence="10">
    <location>
        <begin position="3"/>
        <end position="119"/>
    </location>
</feature>
<dbReference type="PROSITE" id="PS50110">
    <property type="entry name" value="RESPONSE_REGULATORY"/>
    <property type="match status" value="1"/>
</dbReference>
<proteinExistence type="predicted"/>
<keyword evidence="6" id="KW-0804">Transcription</keyword>
<evidence type="ECO:0000256" key="2">
    <source>
        <dbReference type="ARBA" id="ARBA00022553"/>
    </source>
</evidence>
<dbReference type="InterPro" id="IPR036388">
    <property type="entry name" value="WH-like_DNA-bd_sf"/>
</dbReference>
<dbReference type="Pfam" id="PF00072">
    <property type="entry name" value="Response_reg"/>
    <property type="match status" value="1"/>
</dbReference>
<dbReference type="InterPro" id="IPR016032">
    <property type="entry name" value="Sig_transdc_resp-reg_C-effctor"/>
</dbReference>
<gene>
    <name evidence="12" type="ordered locus">Dtox_1955</name>
</gene>
<sequence>MPNILVVDDEQNVLEIVRFNLERAGYKVITAKDGNIALELARSRNPDLIVLDLLMPGLDGYSICRLLQRDPATRRIPIIMLSARSDELDKVLGLEMGADDYITKPFSPRELVARVNARLRRDKKEEFIIPRDSKNIIMRGKLIIDKECMSIELGGKKQYLKAKEFELLYFLACQPGKYFSRYFLLKQFWEFDVSNDSRTVDVHIRRIRQKLEILNANQQYIETARGVGYRFIETNL</sequence>
<dbReference type="GO" id="GO:0005829">
    <property type="term" value="C:cytosol"/>
    <property type="evidence" value="ECO:0007669"/>
    <property type="project" value="TreeGrafter"/>
</dbReference>
<dbReference type="HOGENOM" id="CLU_000445_30_4_9"/>
<evidence type="ECO:0000256" key="5">
    <source>
        <dbReference type="ARBA" id="ARBA00023125"/>
    </source>
</evidence>
<organism evidence="12 13">
    <name type="scientific">Desulfofarcimen acetoxidans (strain ATCC 49208 / DSM 771 / KCTC 5769 / VKM B-1644 / 5575)</name>
    <name type="common">Desulfotomaculum acetoxidans</name>
    <dbReference type="NCBI Taxonomy" id="485916"/>
    <lineage>
        <taxon>Bacteria</taxon>
        <taxon>Bacillati</taxon>
        <taxon>Bacillota</taxon>
        <taxon>Clostridia</taxon>
        <taxon>Eubacteriales</taxon>
        <taxon>Peptococcaceae</taxon>
        <taxon>Desulfofarcimen</taxon>
    </lineage>
</organism>
<evidence type="ECO:0000256" key="3">
    <source>
        <dbReference type="ARBA" id="ARBA00023012"/>
    </source>
</evidence>
<keyword evidence="2 8" id="KW-0597">Phosphoprotein</keyword>
<dbReference type="SMART" id="SM00448">
    <property type="entry name" value="REC"/>
    <property type="match status" value="1"/>
</dbReference>
<dbReference type="PANTHER" id="PTHR48111">
    <property type="entry name" value="REGULATOR OF RPOS"/>
    <property type="match status" value="1"/>
</dbReference>
<accession>C8VYB2</accession>
<dbReference type="Gene3D" id="1.10.10.10">
    <property type="entry name" value="Winged helix-like DNA-binding domain superfamily/Winged helix DNA-binding domain"/>
    <property type="match status" value="1"/>
</dbReference>
<dbReference type="PROSITE" id="PS51755">
    <property type="entry name" value="OMPR_PHOB"/>
    <property type="match status" value="1"/>
</dbReference>
<dbReference type="Proteomes" id="UP000002217">
    <property type="component" value="Chromosome"/>
</dbReference>
<dbReference type="Gene3D" id="3.40.50.2300">
    <property type="match status" value="1"/>
</dbReference>
<dbReference type="FunFam" id="1.10.10.10:FF:000018">
    <property type="entry name" value="DNA-binding response regulator ResD"/>
    <property type="match status" value="1"/>
</dbReference>
<evidence type="ECO:0000256" key="1">
    <source>
        <dbReference type="ARBA" id="ARBA00018672"/>
    </source>
</evidence>
<dbReference type="SUPFAM" id="SSF52172">
    <property type="entry name" value="CheY-like"/>
    <property type="match status" value="1"/>
</dbReference>
<keyword evidence="3" id="KW-0902">Two-component regulatory system</keyword>
<keyword evidence="4" id="KW-0805">Transcription regulation</keyword>
<evidence type="ECO:0000256" key="6">
    <source>
        <dbReference type="ARBA" id="ARBA00023163"/>
    </source>
</evidence>
<comment type="function">
    <text evidence="7">May play the central regulatory role in sporulation. It may be an element of the effector pathway responsible for the activation of sporulation genes in response to nutritional stress. Spo0A may act in concert with spo0H (a sigma factor) to control the expression of some genes that are critical to the sporulation process.</text>
</comment>